<feature type="compositionally biased region" description="Basic and acidic residues" evidence="1">
    <location>
        <begin position="1"/>
        <end position="15"/>
    </location>
</feature>
<evidence type="ECO:0000313" key="2">
    <source>
        <dbReference type="EMBL" id="CZR50314.1"/>
    </source>
</evidence>
<evidence type="ECO:0000256" key="1">
    <source>
        <dbReference type="SAM" id="MobiDB-lite"/>
    </source>
</evidence>
<feature type="compositionally biased region" description="Basic and acidic residues" evidence="1">
    <location>
        <begin position="176"/>
        <end position="185"/>
    </location>
</feature>
<organism evidence="2 3">
    <name type="scientific">Phialocephala subalpina</name>
    <dbReference type="NCBI Taxonomy" id="576137"/>
    <lineage>
        <taxon>Eukaryota</taxon>
        <taxon>Fungi</taxon>
        <taxon>Dikarya</taxon>
        <taxon>Ascomycota</taxon>
        <taxon>Pezizomycotina</taxon>
        <taxon>Leotiomycetes</taxon>
        <taxon>Helotiales</taxon>
        <taxon>Mollisiaceae</taxon>
        <taxon>Phialocephala</taxon>
        <taxon>Phialocephala fortinii species complex</taxon>
    </lineage>
</organism>
<protein>
    <submittedName>
        <fullName evidence="2">Uncharacterized protein</fullName>
    </submittedName>
</protein>
<reference evidence="2 3" key="1">
    <citation type="submission" date="2016-03" db="EMBL/GenBank/DDBJ databases">
        <authorList>
            <person name="Ploux O."/>
        </authorList>
    </citation>
    <scope>NUCLEOTIDE SEQUENCE [LARGE SCALE GENOMIC DNA]</scope>
    <source>
        <strain evidence="2 3">UAMH 11012</strain>
    </source>
</reference>
<feature type="region of interest" description="Disordered" evidence="1">
    <location>
        <begin position="1"/>
        <end position="194"/>
    </location>
</feature>
<dbReference type="AlphaFoldDB" id="A0A1L7WC28"/>
<dbReference type="Gene3D" id="1.20.910.10">
    <property type="entry name" value="Heme oxygenase-like"/>
    <property type="match status" value="1"/>
</dbReference>
<feature type="compositionally biased region" description="Low complexity" evidence="1">
    <location>
        <begin position="254"/>
        <end position="263"/>
    </location>
</feature>
<feature type="region of interest" description="Disordered" evidence="1">
    <location>
        <begin position="254"/>
        <end position="277"/>
    </location>
</feature>
<gene>
    <name evidence="2" type="ORF">PAC_00186</name>
</gene>
<dbReference type="InterPro" id="IPR016084">
    <property type="entry name" value="Haem_Oase-like_multi-hlx"/>
</dbReference>
<feature type="region of interest" description="Disordered" evidence="1">
    <location>
        <begin position="209"/>
        <end position="239"/>
    </location>
</feature>
<dbReference type="STRING" id="576137.A0A1L7WC28"/>
<dbReference type="PANTHER" id="PTHR41813:SF2">
    <property type="entry name" value="REGULATOR PAB1642, PUTATIVE (AFU_ORTHOLOGUE AFUA_3G11955)-RELATED"/>
    <property type="match status" value="1"/>
</dbReference>
<feature type="region of interest" description="Disordered" evidence="1">
    <location>
        <begin position="297"/>
        <end position="367"/>
    </location>
</feature>
<evidence type="ECO:0000313" key="3">
    <source>
        <dbReference type="Proteomes" id="UP000184330"/>
    </source>
</evidence>
<name>A0A1L7WC28_9HELO</name>
<dbReference type="OrthoDB" id="37730at2759"/>
<sequence>MAAAYERRWFVEPKDAASSASTGSDKPKSPVKTTSPTEPPKRTVSVRRPFIPALPSNPRPIRRQSEDIRNVPQDTQTPPRPRAGSNSAQAPPPLPILKSPKTTRGMSIRSSTRPPPLKIPTPERINSDAASSSSLRDATPPMPPTPKVVESPRPSPADAKSPKISKTPTQVTVDLKTPRLTESPKRIPTGWVTPDPLLQDAMYLKVVDIPPSQRSSDTMPNGFSLEPADKEAEDVLTASPANLTPSALIKSLAPAGLASPPSSSDERSPLTPLAEIQPELQPAPLNLKTQLPAEATIVEPSAPPPPPKTLSPPPENDLPPLPESKSTELSQPAQQPYKHSMSVKFKRESSNEPRRKPSNTSSLGPLAPRSLATHLLALGNTPRKLYLATHSPFLRAVCASKVNTALLSNYLARERLCLHSTLRLLSLLLANIILPIRPSGLVTKRRGGVREKMREEIEKAERERKEKAQKGQKDFGPGMGANIGVEVAAGTANLGMGMVLGGIAGIATGVGMKVATGSAGVGLSNLGNSATDPPPEDRISEVIENVHKDVGERAVDFLVAAISRTRRTLDLFEEVSEDISGIDLDGTEQAGGDGSEMSALTMFVRLFGEIGGAVEKRERSVLVGLVMLYAREKAHLDSWLEVKASLSTQPQQRPQSVSLSQKRRSEPDRGVIRVYLLPCFTGDESTSYVEDLGKLVNDLWTDKYVKRDQDSRFSERKDTAEKKKVKLRGGGSWDEDIRELEELFEMVLDIQARFWPEVQ</sequence>
<feature type="compositionally biased region" description="Polar residues" evidence="1">
    <location>
        <begin position="212"/>
        <end position="221"/>
    </location>
</feature>
<keyword evidence="3" id="KW-1185">Reference proteome</keyword>
<dbReference type="EMBL" id="FJOG01000001">
    <property type="protein sequence ID" value="CZR50314.1"/>
    <property type="molecule type" value="Genomic_DNA"/>
</dbReference>
<accession>A0A1L7WC28</accession>
<dbReference type="PANTHER" id="PTHR41813">
    <property type="entry name" value="REGULATOR PAB1642, PUTATIVE (AFU_ORTHOLOGUE AFUA_3G11955)-RELATED"/>
    <property type="match status" value="1"/>
</dbReference>
<feature type="compositionally biased region" description="Pro residues" evidence="1">
    <location>
        <begin position="301"/>
        <end position="322"/>
    </location>
</feature>
<feature type="compositionally biased region" description="Basic and acidic residues" evidence="1">
    <location>
        <begin position="345"/>
        <end position="355"/>
    </location>
</feature>
<dbReference type="InterPro" id="IPR053261">
    <property type="entry name" value="Polyketide-peptide_reg"/>
</dbReference>
<feature type="compositionally biased region" description="Polar residues" evidence="1">
    <location>
        <begin position="100"/>
        <end position="112"/>
    </location>
</feature>
<dbReference type="Proteomes" id="UP000184330">
    <property type="component" value="Unassembled WGS sequence"/>
</dbReference>
<proteinExistence type="predicted"/>